<feature type="domain" description="Glycosyltransferase 2-like" evidence="1">
    <location>
        <begin position="198"/>
        <end position="320"/>
    </location>
</feature>
<dbReference type="InterPro" id="IPR029044">
    <property type="entry name" value="Nucleotide-diphossugar_trans"/>
</dbReference>
<dbReference type="AlphaFoldDB" id="A0A2P7B5M6"/>
<keyword evidence="3" id="KW-1185">Reference proteome</keyword>
<dbReference type="InterPro" id="IPR001173">
    <property type="entry name" value="Glyco_trans_2-like"/>
</dbReference>
<dbReference type="Pfam" id="PF00535">
    <property type="entry name" value="Glycos_transf_2"/>
    <property type="match status" value="1"/>
</dbReference>
<dbReference type="CDD" id="cd04186">
    <property type="entry name" value="GT_2_like_c"/>
    <property type="match status" value="1"/>
</dbReference>
<gene>
    <name evidence="2" type="ORF">CU103_20735</name>
</gene>
<accession>A0A2P7B5M6</accession>
<dbReference type="Gene3D" id="3.90.550.10">
    <property type="entry name" value="Spore Coat Polysaccharide Biosynthesis Protein SpsA, Chain A"/>
    <property type="match status" value="1"/>
</dbReference>
<proteinExistence type="predicted"/>
<sequence length="849" mass="95800">MVFATKSSIPPHGIYLTKPRMTLQMIIRKLASVLPTRLRKLLTRQLGRKDAHRRALDAEMAIIRSSGYFDAAFYLRQNLDVAEADVDPLDHYLRHGWREKRHPSRFAGVLEEFHSNPDLRTVLDKFGVCDDWLQPADRRALPNENAVRELVRGTQFSNKFDFSLEPDGSTRRLGEAIMHIAAKKPSITGSKGESPDVSIIIPVYGQTHFVLNCLDSLAEHSSRYNAEVIVIDDASPKQTESQRLGEIPWIRYIRRAQNSGFLDTCNEAAQHAVGKTLVLLNSDTRVVDSWLDELMDSFAVFPDAGLIGSMLINEDGTLQEAGGIYWDDGSAWNYGRNDDPNDPKYCFARRVDYCSAAAIAVPTTVWRRVGGFDPEFRPAYAEDADLAFRIRQEGLETWYQPLSKVIHYEGMTHGRDLSKGGKAYQVANMAKFKNRWAAILKTHGTSGVNVINAANRCAKKRLLVIDSITPTPDQDSGSFITEKMIRAYQELGYAITFVPQNAYRWVERYSADLQRLGVECLYDPFCTSIEQVVTLHPDFDAILAYRFGVLSQVYDLLRQQLPLARLIFHNVDLHYLREQREAELHQDQAQLSAAKITQSMELEVIAKSDCNIVHTAVEAAIIREQVPIDNIIEFPYISEVHRTGRLFDDRRDIMFLGGFAHVPNIDGILDFHENVWPKIISKLPDDAQLLIVGADPTKEVLALAGARTTVTGYVEELEPWFDRARVFVAPLRYGAGIKGKLIQSLSFGVPSVATSVAAEGIGLTSDREAIIADNADDFANAVVELYGDREKWGELRKAGFDLVEKNYSWNRCLELCQRALDVADATWVKRIDHQRKRRLETILADDGRI</sequence>
<evidence type="ECO:0000259" key="1">
    <source>
        <dbReference type="Pfam" id="PF00535"/>
    </source>
</evidence>
<evidence type="ECO:0000313" key="3">
    <source>
        <dbReference type="Proteomes" id="UP000241764"/>
    </source>
</evidence>
<dbReference type="PANTHER" id="PTHR43179">
    <property type="entry name" value="RHAMNOSYLTRANSFERASE WBBL"/>
    <property type="match status" value="1"/>
</dbReference>
<dbReference type="CDD" id="cd03801">
    <property type="entry name" value="GT4_PimA-like"/>
    <property type="match status" value="1"/>
</dbReference>
<name>A0A2P7B5M6_9HYPH</name>
<dbReference type="Proteomes" id="UP000241764">
    <property type="component" value="Unassembled WGS sequence"/>
</dbReference>
<comment type="caution">
    <text evidence="2">The sequence shown here is derived from an EMBL/GenBank/DDBJ whole genome shotgun (WGS) entry which is preliminary data.</text>
</comment>
<dbReference type="PANTHER" id="PTHR43179:SF7">
    <property type="entry name" value="RHAMNOSYLTRANSFERASE WBBL"/>
    <property type="match status" value="1"/>
</dbReference>
<dbReference type="EMBL" id="PGGM01000011">
    <property type="protein sequence ID" value="PSH61768.1"/>
    <property type="molecule type" value="Genomic_DNA"/>
</dbReference>
<dbReference type="Gene3D" id="3.40.50.2000">
    <property type="entry name" value="Glycogen Phosphorylase B"/>
    <property type="match status" value="1"/>
</dbReference>
<reference evidence="3" key="1">
    <citation type="submission" date="2017-11" db="EMBL/GenBank/DDBJ databases">
        <authorList>
            <person name="Kuznetsova I."/>
            <person name="Sazanova A."/>
            <person name="Chirak E."/>
            <person name="Safronova V."/>
            <person name="Willems A."/>
        </authorList>
    </citation>
    <scope>NUCLEOTIDE SEQUENCE [LARGE SCALE GENOMIC DNA]</scope>
    <source>
        <strain evidence="3">CCBAU 03422</strain>
    </source>
</reference>
<keyword evidence="2" id="KW-0808">Transferase</keyword>
<dbReference type="SUPFAM" id="SSF53448">
    <property type="entry name" value="Nucleotide-diphospho-sugar transferases"/>
    <property type="match status" value="1"/>
</dbReference>
<organism evidence="2 3">
    <name type="scientific">Phyllobacterium sophorae</name>
    <dbReference type="NCBI Taxonomy" id="1520277"/>
    <lineage>
        <taxon>Bacteria</taxon>
        <taxon>Pseudomonadati</taxon>
        <taxon>Pseudomonadota</taxon>
        <taxon>Alphaproteobacteria</taxon>
        <taxon>Hyphomicrobiales</taxon>
        <taxon>Phyllobacteriaceae</taxon>
        <taxon>Phyllobacterium</taxon>
    </lineage>
</organism>
<protein>
    <submittedName>
        <fullName evidence="2">Glycosyl transferase family 2</fullName>
    </submittedName>
</protein>
<dbReference type="GO" id="GO:0016740">
    <property type="term" value="F:transferase activity"/>
    <property type="evidence" value="ECO:0007669"/>
    <property type="project" value="UniProtKB-KW"/>
</dbReference>
<dbReference type="Pfam" id="PF13692">
    <property type="entry name" value="Glyco_trans_1_4"/>
    <property type="match status" value="1"/>
</dbReference>
<evidence type="ECO:0000313" key="2">
    <source>
        <dbReference type="EMBL" id="PSH61768.1"/>
    </source>
</evidence>
<dbReference type="SUPFAM" id="SSF53756">
    <property type="entry name" value="UDP-Glycosyltransferase/glycogen phosphorylase"/>
    <property type="match status" value="1"/>
</dbReference>